<dbReference type="Pfam" id="PF11162">
    <property type="entry name" value="DUF2946"/>
    <property type="match status" value="1"/>
</dbReference>
<reference evidence="2 3" key="1">
    <citation type="submission" date="2016-05" db="EMBL/GenBank/DDBJ databases">
        <title>Genome sequence of Pseudomonas stutzeri 273 and identification of the exopolysaccharide biosynthesis locus.</title>
        <authorList>
            <person name="Wu S."/>
            <person name="Sun C."/>
        </authorList>
    </citation>
    <scope>NUCLEOTIDE SEQUENCE [LARGE SCALE GENOMIC DNA]</scope>
    <source>
        <strain evidence="2 3">273</strain>
    </source>
</reference>
<name>A0A172WKN1_STUST</name>
<evidence type="ECO:0000313" key="2">
    <source>
        <dbReference type="EMBL" id="ANF23835.1"/>
    </source>
</evidence>
<gene>
    <name evidence="2" type="ORF">PS273GM_01100</name>
</gene>
<accession>A0A172WKN1</accession>
<evidence type="ECO:0000256" key="1">
    <source>
        <dbReference type="SAM" id="MobiDB-lite"/>
    </source>
</evidence>
<proteinExistence type="predicted"/>
<dbReference type="AlphaFoldDB" id="A0A172WKN1"/>
<dbReference type="InterPro" id="IPR021333">
    <property type="entry name" value="DUF2946"/>
</dbReference>
<dbReference type="OrthoDB" id="6896047at2"/>
<evidence type="ECO:0008006" key="4">
    <source>
        <dbReference type="Google" id="ProtNLM"/>
    </source>
</evidence>
<feature type="region of interest" description="Disordered" evidence="1">
    <location>
        <begin position="38"/>
        <end position="65"/>
    </location>
</feature>
<dbReference type="EMBL" id="CP015641">
    <property type="protein sequence ID" value="ANF23835.1"/>
    <property type="molecule type" value="Genomic_DNA"/>
</dbReference>
<dbReference type="RefSeq" id="WP_045425289.1">
    <property type="nucleotide sequence ID" value="NZ_CP015641.1"/>
</dbReference>
<sequence length="133" mass="14380">MRRKGQFTAGLWLGLFAMLMIHVGPLYSASQLKAAQPDAAAPIAHQHHHHDAKAHPTAVHSPSRSDSQPAWLASLDLCGYCELLTLSPPLVLAFAPALPYFAPVYARLIPQQPLPAMPRLTGGHARAPPVFHC</sequence>
<organism evidence="2 3">
    <name type="scientific">Stutzerimonas stutzeri</name>
    <name type="common">Pseudomonas stutzeri</name>
    <dbReference type="NCBI Taxonomy" id="316"/>
    <lineage>
        <taxon>Bacteria</taxon>
        <taxon>Pseudomonadati</taxon>
        <taxon>Pseudomonadota</taxon>
        <taxon>Gammaproteobacteria</taxon>
        <taxon>Pseudomonadales</taxon>
        <taxon>Pseudomonadaceae</taxon>
        <taxon>Stutzerimonas</taxon>
    </lineage>
</organism>
<evidence type="ECO:0000313" key="3">
    <source>
        <dbReference type="Proteomes" id="UP000077787"/>
    </source>
</evidence>
<dbReference type="Proteomes" id="UP000077787">
    <property type="component" value="Chromosome"/>
</dbReference>
<protein>
    <recommendedName>
        <fullName evidence="4">DUF2946 domain-containing protein</fullName>
    </recommendedName>
</protein>